<reference evidence="2" key="1">
    <citation type="submission" date="2023-03" db="EMBL/GenBank/DDBJ databases">
        <title>Chromosome-scale reference genome and RAD-based genetic map of yellow starthistle (Centaurea solstitialis) reveal putative structural variation and QTLs associated with invader traits.</title>
        <authorList>
            <person name="Reatini B."/>
            <person name="Cang F.A."/>
            <person name="Jiang Q."/>
            <person name="Mckibben M.T.W."/>
            <person name="Barker M.S."/>
            <person name="Rieseberg L.H."/>
            <person name="Dlugosch K.M."/>
        </authorList>
    </citation>
    <scope>NUCLEOTIDE SEQUENCE</scope>
    <source>
        <strain evidence="2">CAN-66</strain>
        <tissue evidence="2">Leaf</tissue>
    </source>
</reference>
<accession>A0AA38WGN8</accession>
<dbReference type="EMBL" id="JARYMX010000004">
    <property type="protein sequence ID" value="KAJ9551525.1"/>
    <property type="molecule type" value="Genomic_DNA"/>
</dbReference>
<keyword evidence="3" id="KW-1185">Reference proteome</keyword>
<dbReference type="Proteomes" id="UP001172457">
    <property type="component" value="Chromosome 4"/>
</dbReference>
<dbReference type="AlphaFoldDB" id="A0AA38WGN8"/>
<feature type="region of interest" description="Disordered" evidence="1">
    <location>
        <begin position="1"/>
        <end position="24"/>
    </location>
</feature>
<feature type="compositionally biased region" description="Polar residues" evidence="1">
    <location>
        <begin position="64"/>
        <end position="78"/>
    </location>
</feature>
<feature type="region of interest" description="Disordered" evidence="1">
    <location>
        <begin position="63"/>
        <end position="98"/>
    </location>
</feature>
<gene>
    <name evidence="2" type="ORF">OSB04_015570</name>
</gene>
<sequence length="98" mass="10542">MEDPKMEARPSPEGSCSDDRDKRKMKEVAKSILKHAGNSARSVKHVITRKGSRIRCDADMAVESDSSFEGSIPSSVSEDVSGPMDSVGTGDDVDENGR</sequence>
<name>A0AA38WGN8_9ASTR</name>
<organism evidence="2 3">
    <name type="scientific">Centaurea solstitialis</name>
    <name type="common">yellow star-thistle</name>
    <dbReference type="NCBI Taxonomy" id="347529"/>
    <lineage>
        <taxon>Eukaryota</taxon>
        <taxon>Viridiplantae</taxon>
        <taxon>Streptophyta</taxon>
        <taxon>Embryophyta</taxon>
        <taxon>Tracheophyta</taxon>
        <taxon>Spermatophyta</taxon>
        <taxon>Magnoliopsida</taxon>
        <taxon>eudicotyledons</taxon>
        <taxon>Gunneridae</taxon>
        <taxon>Pentapetalae</taxon>
        <taxon>asterids</taxon>
        <taxon>campanulids</taxon>
        <taxon>Asterales</taxon>
        <taxon>Asteraceae</taxon>
        <taxon>Carduoideae</taxon>
        <taxon>Cardueae</taxon>
        <taxon>Centaureinae</taxon>
        <taxon>Centaurea</taxon>
    </lineage>
</organism>
<evidence type="ECO:0000313" key="2">
    <source>
        <dbReference type="EMBL" id="KAJ9551525.1"/>
    </source>
</evidence>
<proteinExistence type="predicted"/>
<protein>
    <submittedName>
        <fullName evidence="2">Uncharacterized protein</fullName>
    </submittedName>
</protein>
<evidence type="ECO:0000313" key="3">
    <source>
        <dbReference type="Proteomes" id="UP001172457"/>
    </source>
</evidence>
<comment type="caution">
    <text evidence="2">The sequence shown here is derived from an EMBL/GenBank/DDBJ whole genome shotgun (WGS) entry which is preliminary data.</text>
</comment>
<feature type="compositionally biased region" description="Basic and acidic residues" evidence="1">
    <location>
        <begin position="1"/>
        <end position="10"/>
    </location>
</feature>
<evidence type="ECO:0000256" key="1">
    <source>
        <dbReference type="SAM" id="MobiDB-lite"/>
    </source>
</evidence>